<accession>A0A916Z9V1</accession>
<keyword evidence="3 6" id="KW-0479">Metal-binding</keyword>
<evidence type="ECO:0000313" key="10">
    <source>
        <dbReference type="Proteomes" id="UP000612349"/>
    </source>
</evidence>
<dbReference type="Proteomes" id="UP000612349">
    <property type="component" value="Unassembled WGS sequence"/>
</dbReference>
<evidence type="ECO:0000256" key="4">
    <source>
        <dbReference type="ARBA" id="ARBA00022982"/>
    </source>
</evidence>
<proteinExistence type="predicted"/>
<dbReference type="InterPro" id="IPR036909">
    <property type="entry name" value="Cyt_c-like_dom_sf"/>
</dbReference>
<dbReference type="AlphaFoldDB" id="A0A916Z9V1"/>
<sequence>MKPVAYLNNPARLAVIPALLVLLLAGAAGFAKPATDKVAEGKRAFAMCATCHAVTADAPRKMGPNLFGVVGRKAGSMATPAPSPALKNSGIVWDAKTLDAFIASPRKTVPGNRMPYGGMSDAERRAAIVAYLETLK</sequence>
<evidence type="ECO:0000256" key="1">
    <source>
        <dbReference type="ARBA" id="ARBA00022448"/>
    </source>
</evidence>
<name>A0A916Z9V1_9SPHN</name>
<dbReference type="InterPro" id="IPR002327">
    <property type="entry name" value="Cyt_c_1A/1B"/>
</dbReference>
<keyword evidence="5 6" id="KW-0408">Iron</keyword>
<evidence type="ECO:0000256" key="7">
    <source>
        <dbReference type="SAM" id="SignalP"/>
    </source>
</evidence>
<evidence type="ECO:0000259" key="8">
    <source>
        <dbReference type="PROSITE" id="PS51007"/>
    </source>
</evidence>
<evidence type="ECO:0000313" key="9">
    <source>
        <dbReference type="EMBL" id="GGD83517.1"/>
    </source>
</evidence>
<reference evidence="9" key="1">
    <citation type="journal article" date="2014" name="Int. J. Syst. Evol. Microbiol.">
        <title>Complete genome sequence of Corynebacterium casei LMG S-19264T (=DSM 44701T), isolated from a smear-ripened cheese.</title>
        <authorList>
            <consortium name="US DOE Joint Genome Institute (JGI-PGF)"/>
            <person name="Walter F."/>
            <person name="Albersmeier A."/>
            <person name="Kalinowski J."/>
            <person name="Ruckert C."/>
        </authorList>
    </citation>
    <scope>NUCLEOTIDE SEQUENCE</scope>
    <source>
        <strain evidence="9">CGMCC 1.15360</strain>
    </source>
</reference>
<dbReference type="GO" id="GO:0009055">
    <property type="term" value="F:electron transfer activity"/>
    <property type="evidence" value="ECO:0007669"/>
    <property type="project" value="InterPro"/>
</dbReference>
<dbReference type="GO" id="GO:0046872">
    <property type="term" value="F:metal ion binding"/>
    <property type="evidence" value="ECO:0007669"/>
    <property type="project" value="UniProtKB-KW"/>
</dbReference>
<feature type="signal peptide" evidence="7">
    <location>
        <begin position="1"/>
        <end position="27"/>
    </location>
</feature>
<evidence type="ECO:0000256" key="3">
    <source>
        <dbReference type="ARBA" id="ARBA00022723"/>
    </source>
</evidence>
<feature type="chain" id="PRO_5036781839" evidence="7">
    <location>
        <begin position="28"/>
        <end position="136"/>
    </location>
</feature>
<dbReference type="PROSITE" id="PS51007">
    <property type="entry name" value="CYTC"/>
    <property type="match status" value="1"/>
</dbReference>
<dbReference type="PANTHER" id="PTHR11961">
    <property type="entry name" value="CYTOCHROME C"/>
    <property type="match status" value="1"/>
</dbReference>
<keyword evidence="4" id="KW-0249">Electron transport</keyword>
<comment type="caution">
    <text evidence="9">The sequence shown here is derived from an EMBL/GenBank/DDBJ whole genome shotgun (WGS) entry which is preliminary data.</text>
</comment>
<evidence type="ECO:0000256" key="2">
    <source>
        <dbReference type="ARBA" id="ARBA00022617"/>
    </source>
</evidence>
<keyword evidence="2 6" id="KW-0349">Heme</keyword>
<gene>
    <name evidence="9" type="ORF">GCM10010990_37020</name>
</gene>
<dbReference type="InterPro" id="IPR009056">
    <property type="entry name" value="Cyt_c-like_dom"/>
</dbReference>
<dbReference type="RefSeq" id="WP_066769385.1">
    <property type="nucleotide sequence ID" value="NZ_BMIP01000014.1"/>
</dbReference>
<feature type="domain" description="Cytochrome c" evidence="8">
    <location>
        <begin position="36"/>
        <end position="136"/>
    </location>
</feature>
<dbReference type="EMBL" id="BMIP01000014">
    <property type="protein sequence ID" value="GGD83517.1"/>
    <property type="molecule type" value="Genomic_DNA"/>
</dbReference>
<evidence type="ECO:0000256" key="5">
    <source>
        <dbReference type="ARBA" id="ARBA00023004"/>
    </source>
</evidence>
<evidence type="ECO:0000256" key="6">
    <source>
        <dbReference type="PROSITE-ProRule" id="PRU00433"/>
    </source>
</evidence>
<organism evidence="9 10">
    <name type="scientific">Croceicoccus mobilis</name>
    <dbReference type="NCBI Taxonomy" id="1703339"/>
    <lineage>
        <taxon>Bacteria</taxon>
        <taxon>Pseudomonadati</taxon>
        <taxon>Pseudomonadota</taxon>
        <taxon>Alphaproteobacteria</taxon>
        <taxon>Sphingomonadales</taxon>
        <taxon>Erythrobacteraceae</taxon>
        <taxon>Croceicoccus</taxon>
    </lineage>
</organism>
<keyword evidence="7" id="KW-0732">Signal</keyword>
<dbReference type="PRINTS" id="PR00604">
    <property type="entry name" value="CYTCHRMECIAB"/>
</dbReference>
<keyword evidence="10" id="KW-1185">Reference proteome</keyword>
<dbReference type="Gene3D" id="1.10.760.10">
    <property type="entry name" value="Cytochrome c-like domain"/>
    <property type="match status" value="1"/>
</dbReference>
<protein>
    <submittedName>
        <fullName evidence="9">Cytochrome c</fullName>
    </submittedName>
</protein>
<reference evidence="9" key="2">
    <citation type="submission" date="2020-09" db="EMBL/GenBank/DDBJ databases">
        <authorList>
            <person name="Sun Q."/>
            <person name="Zhou Y."/>
        </authorList>
    </citation>
    <scope>NUCLEOTIDE SEQUENCE</scope>
    <source>
        <strain evidence="9">CGMCC 1.15360</strain>
    </source>
</reference>
<dbReference type="OrthoDB" id="9805828at2"/>
<dbReference type="GO" id="GO:0020037">
    <property type="term" value="F:heme binding"/>
    <property type="evidence" value="ECO:0007669"/>
    <property type="project" value="InterPro"/>
</dbReference>
<keyword evidence="1" id="KW-0813">Transport</keyword>
<dbReference type="Pfam" id="PF00034">
    <property type="entry name" value="Cytochrom_C"/>
    <property type="match status" value="1"/>
</dbReference>
<dbReference type="SUPFAM" id="SSF46626">
    <property type="entry name" value="Cytochrome c"/>
    <property type="match status" value="1"/>
</dbReference>